<dbReference type="Proteomes" id="UP000327013">
    <property type="component" value="Chromosome 3"/>
</dbReference>
<keyword evidence="2" id="KW-1185">Reference proteome</keyword>
<dbReference type="AlphaFoldDB" id="A0A5N6QVI6"/>
<name>A0A5N6QVI6_9ROSI</name>
<evidence type="ECO:0000313" key="2">
    <source>
        <dbReference type="Proteomes" id="UP000327013"/>
    </source>
</evidence>
<protein>
    <submittedName>
        <fullName evidence="1">Uncharacterized protein</fullName>
    </submittedName>
</protein>
<sequence>MELEVAPAWGSKILAPAFAQSSSIIVFQFRIHLWRELRNSEVQFKVWEFGFRGLETMKSLSVEREGCEVEWCGFSIFAKRCSRISWKFGSKENVREMNET</sequence>
<evidence type="ECO:0000313" key="1">
    <source>
        <dbReference type="EMBL" id="KAE8021506.1"/>
    </source>
</evidence>
<gene>
    <name evidence="1" type="ORF">FH972_007390</name>
</gene>
<dbReference type="EMBL" id="CM017323">
    <property type="protein sequence ID" value="KAE8021506.1"/>
    <property type="molecule type" value="Genomic_DNA"/>
</dbReference>
<proteinExistence type="predicted"/>
<reference evidence="1 2" key="1">
    <citation type="submission" date="2019-06" db="EMBL/GenBank/DDBJ databases">
        <title>A chromosomal-level reference genome of Carpinus fangiana (Coryloideae, Betulaceae).</title>
        <authorList>
            <person name="Yang X."/>
            <person name="Wang Z."/>
            <person name="Zhang L."/>
            <person name="Hao G."/>
            <person name="Liu J."/>
            <person name="Yang Y."/>
        </authorList>
    </citation>
    <scope>NUCLEOTIDE SEQUENCE [LARGE SCALE GENOMIC DNA]</scope>
    <source>
        <strain evidence="1">Cfa_2016G</strain>
        <tissue evidence="1">Leaf</tissue>
    </source>
</reference>
<accession>A0A5N6QVI6</accession>
<organism evidence="1 2">
    <name type="scientific">Carpinus fangiana</name>
    <dbReference type="NCBI Taxonomy" id="176857"/>
    <lineage>
        <taxon>Eukaryota</taxon>
        <taxon>Viridiplantae</taxon>
        <taxon>Streptophyta</taxon>
        <taxon>Embryophyta</taxon>
        <taxon>Tracheophyta</taxon>
        <taxon>Spermatophyta</taxon>
        <taxon>Magnoliopsida</taxon>
        <taxon>eudicotyledons</taxon>
        <taxon>Gunneridae</taxon>
        <taxon>Pentapetalae</taxon>
        <taxon>rosids</taxon>
        <taxon>fabids</taxon>
        <taxon>Fagales</taxon>
        <taxon>Betulaceae</taxon>
        <taxon>Carpinus</taxon>
    </lineage>
</organism>